<dbReference type="GO" id="GO:0022857">
    <property type="term" value="F:transmembrane transporter activity"/>
    <property type="evidence" value="ECO:0007669"/>
    <property type="project" value="UniProtKB-UniRule"/>
</dbReference>
<comment type="similarity">
    <text evidence="8 9">Belongs to the TRAP transporter small permease family.</text>
</comment>
<dbReference type="OrthoDB" id="7843639at2"/>
<evidence type="ECO:0000256" key="5">
    <source>
        <dbReference type="ARBA" id="ARBA00022692"/>
    </source>
</evidence>
<organism evidence="11 12">
    <name type="scientific">Skermanella aerolata</name>
    <dbReference type="NCBI Taxonomy" id="393310"/>
    <lineage>
        <taxon>Bacteria</taxon>
        <taxon>Pseudomonadati</taxon>
        <taxon>Pseudomonadota</taxon>
        <taxon>Alphaproteobacteria</taxon>
        <taxon>Rhodospirillales</taxon>
        <taxon>Azospirillaceae</taxon>
        <taxon>Skermanella</taxon>
    </lineage>
</organism>
<dbReference type="Pfam" id="PF04290">
    <property type="entry name" value="DctQ"/>
    <property type="match status" value="1"/>
</dbReference>
<dbReference type="AlphaFoldDB" id="A0A512E403"/>
<feature type="transmembrane region" description="Helical" evidence="9">
    <location>
        <begin position="19"/>
        <end position="38"/>
    </location>
</feature>
<evidence type="ECO:0000256" key="9">
    <source>
        <dbReference type="RuleBase" id="RU369079"/>
    </source>
</evidence>
<keyword evidence="6 9" id="KW-1133">Transmembrane helix</keyword>
<name>A0A512E403_9PROT</name>
<evidence type="ECO:0000313" key="11">
    <source>
        <dbReference type="EMBL" id="GEO43422.1"/>
    </source>
</evidence>
<dbReference type="Proteomes" id="UP000321523">
    <property type="component" value="Unassembled WGS sequence"/>
</dbReference>
<keyword evidence="5 9" id="KW-0812">Transmembrane</keyword>
<comment type="function">
    <text evidence="9">Part of the tripartite ATP-independent periplasmic (TRAP) transport system.</text>
</comment>
<keyword evidence="2 9" id="KW-0813">Transport</keyword>
<feature type="domain" description="Tripartite ATP-independent periplasmic transporters DctQ component" evidence="10">
    <location>
        <begin position="36"/>
        <end position="164"/>
    </location>
</feature>
<dbReference type="RefSeq" id="WP_052832431.1">
    <property type="nucleotide sequence ID" value="NZ_BJYZ01000083.1"/>
</dbReference>
<evidence type="ECO:0000256" key="6">
    <source>
        <dbReference type="ARBA" id="ARBA00022989"/>
    </source>
</evidence>
<evidence type="ECO:0000259" key="10">
    <source>
        <dbReference type="Pfam" id="PF04290"/>
    </source>
</evidence>
<gene>
    <name evidence="11" type="ORF">SAE02_75700</name>
</gene>
<dbReference type="GO" id="GO:0005886">
    <property type="term" value="C:plasma membrane"/>
    <property type="evidence" value="ECO:0007669"/>
    <property type="project" value="UniProtKB-SubCell"/>
</dbReference>
<sequence length="189" mass="20610">MTSVGHQQMQTQRSSVDHLIWRAVDGLIFVIVLGLLVTVSCQAFSRLIGFSVPWTEELSRFLFIWTAFLGMATGFRRGEHPSITVLTDALPGWMRSLSTHLTAVSTTVLFAIIGWHAVGLLMQQMRFGETSPVLGIGMWVATVPVILGSVLAIIGCLVQVYRKLDLRQGAAGTHPGVIDRAIINRGDGP</sequence>
<evidence type="ECO:0000256" key="4">
    <source>
        <dbReference type="ARBA" id="ARBA00022519"/>
    </source>
</evidence>
<dbReference type="InterPro" id="IPR007387">
    <property type="entry name" value="TRAP_DctQ"/>
</dbReference>
<feature type="transmembrane region" description="Helical" evidence="9">
    <location>
        <begin position="58"/>
        <end position="76"/>
    </location>
</feature>
<comment type="subunit">
    <text evidence="9">The complex comprises the extracytoplasmic solute receptor protein and the two transmembrane proteins.</text>
</comment>
<evidence type="ECO:0000256" key="2">
    <source>
        <dbReference type="ARBA" id="ARBA00022448"/>
    </source>
</evidence>
<dbReference type="PANTHER" id="PTHR35011">
    <property type="entry name" value="2,3-DIKETO-L-GULONATE TRAP TRANSPORTER SMALL PERMEASE PROTEIN YIAM"/>
    <property type="match status" value="1"/>
</dbReference>
<keyword evidence="7 9" id="KW-0472">Membrane</keyword>
<keyword evidence="3" id="KW-1003">Cell membrane</keyword>
<comment type="caution">
    <text evidence="11">The sequence shown here is derived from an EMBL/GenBank/DDBJ whole genome shotgun (WGS) entry which is preliminary data.</text>
</comment>
<keyword evidence="12" id="KW-1185">Reference proteome</keyword>
<reference evidence="11 12" key="1">
    <citation type="submission" date="2019-07" db="EMBL/GenBank/DDBJ databases">
        <title>Whole genome shotgun sequence of Skermanella aerolata NBRC 106429.</title>
        <authorList>
            <person name="Hosoyama A."/>
            <person name="Uohara A."/>
            <person name="Ohji S."/>
            <person name="Ichikawa N."/>
        </authorList>
    </citation>
    <scope>NUCLEOTIDE SEQUENCE [LARGE SCALE GENOMIC DNA]</scope>
    <source>
        <strain evidence="11 12">NBRC 106429</strain>
    </source>
</reference>
<protein>
    <recommendedName>
        <fullName evidence="9">TRAP transporter small permease protein</fullName>
    </recommendedName>
</protein>
<evidence type="ECO:0000256" key="3">
    <source>
        <dbReference type="ARBA" id="ARBA00022475"/>
    </source>
</evidence>
<accession>A0A512E403</accession>
<dbReference type="InterPro" id="IPR055348">
    <property type="entry name" value="DctQ"/>
</dbReference>
<keyword evidence="4 9" id="KW-0997">Cell inner membrane</keyword>
<feature type="transmembrane region" description="Helical" evidence="9">
    <location>
        <begin position="97"/>
        <end position="118"/>
    </location>
</feature>
<comment type="subcellular location">
    <subcellularLocation>
        <location evidence="1 9">Cell inner membrane</location>
        <topology evidence="1 9">Multi-pass membrane protein</topology>
    </subcellularLocation>
</comment>
<proteinExistence type="inferred from homology"/>
<evidence type="ECO:0000256" key="7">
    <source>
        <dbReference type="ARBA" id="ARBA00023136"/>
    </source>
</evidence>
<dbReference type="EMBL" id="BJYZ01000083">
    <property type="protein sequence ID" value="GEO43422.1"/>
    <property type="molecule type" value="Genomic_DNA"/>
</dbReference>
<evidence type="ECO:0000313" key="12">
    <source>
        <dbReference type="Proteomes" id="UP000321523"/>
    </source>
</evidence>
<evidence type="ECO:0000256" key="1">
    <source>
        <dbReference type="ARBA" id="ARBA00004429"/>
    </source>
</evidence>
<evidence type="ECO:0000256" key="8">
    <source>
        <dbReference type="ARBA" id="ARBA00038436"/>
    </source>
</evidence>
<feature type="transmembrane region" description="Helical" evidence="9">
    <location>
        <begin position="138"/>
        <end position="158"/>
    </location>
</feature>